<reference evidence="2" key="1">
    <citation type="submission" date="2019-10" db="EMBL/GenBank/DDBJ databases">
        <authorList>
            <person name="Soares A.E.R."/>
            <person name="Aleixo A."/>
            <person name="Schneider P."/>
            <person name="Miyaki C.Y."/>
            <person name="Schneider M.P."/>
            <person name="Mello C."/>
            <person name="Vasconcelos A.T.R."/>
        </authorList>
    </citation>
    <scope>NUCLEOTIDE SEQUENCE</scope>
    <source>
        <tissue evidence="2">Muscle</tissue>
    </source>
</reference>
<sequence length="144" mass="15645">MEGEEVLQALELRLPCRPCEDHGEAAVALQLMKVHLQPMEEPCAGAGGCLKEAVTLWEASCSWQGSVALCRKDPMQEQVCCSLWEGLILEMFMKDCLSWKGPHAGSGKSVKRPSPEEEGVAETMCNELTTAPISHPPVPLGEGR</sequence>
<keyword evidence="3" id="KW-1185">Reference proteome</keyword>
<dbReference type="Proteomes" id="UP001145742">
    <property type="component" value="Unassembled WGS sequence"/>
</dbReference>
<evidence type="ECO:0000313" key="3">
    <source>
        <dbReference type="Proteomes" id="UP001145742"/>
    </source>
</evidence>
<accession>A0ABQ9CQ72</accession>
<dbReference type="EMBL" id="WHWB01034799">
    <property type="protein sequence ID" value="KAJ7403871.1"/>
    <property type="molecule type" value="Genomic_DNA"/>
</dbReference>
<gene>
    <name evidence="2" type="ORF">WISP_148783</name>
</gene>
<feature type="region of interest" description="Disordered" evidence="1">
    <location>
        <begin position="103"/>
        <end position="122"/>
    </location>
</feature>
<evidence type="ECO:0000313" key="2">
    <source>
        <dbReference type="EMBL" id="KAJ7403871.1"/>
    </source>
</evidence>
<name>A0ABQ9CQ72_9PASS</name>
<evidence type="ECO:0000256" key="1">
    <source>
        <dbReference type="SAM" id="MobiDB-lite"/>
    </source>
</evidence>
<organism evidence="2 3">
    <name type="scientific">Willisornis vidua</name>
    <name type="common">Xingu scale-backed antbird</name>
    <dbReference type="NCBI Taxonomy" id="1566151"/>
    <lineage>
        <taxon>Eukaryota</taxon>
        <taxon>Metazoa</taxon>
        <taxon>Chordata</taxon>
        <taxon>Craniata</taxon>
        <taxon>Vertebrata</taxon>
        <taxon>Euteleostomi</taxon>
        <taxon>Archelosauria</taxon>
        <taxon>Archosauria</taxon>
        <taxon>Dinosauria</taxon>
        <taxon>Saurischia</taxon>
        <taxon>Theropoda</taxon>
        <taxon>Coelurosauria</taxon>
        <taxon>Aves</taxon>
        <taxon>Neognathae</taxon>
        <taxon>Neoaves</taxon>
        <taxon>Telluraves</taxon>
        <taxon>Australaves</taxon>
        <taxon>Passeriformes</taxon>
        <taxon>Thamnophilidae</taxon>
        <taxon>Willisornis</taxon>
    </lineage>
</organism>
<comment type="caution">
    <text evidence="2">The sequence shown here is derived from an EMBL/GenBank/DDBJ whole genome shotgun (WGS) entry which is preliminary data.</text>
</comment>
<proteinExistence type="predicted"/>
<protein>
    <submittedName>
        <fullName evidence="2">Uncharacterized protein</fullName>
    </submittedName>
</protein>